<name>A0A5A7TA24_CUCMM</name>
<dbReference type="Proteomes" id="UP000321393">
    <property type="component" value="Unassembled WGS sequence"/>
</dbReference>
<dbReference type="PANTHER" id="PTHR47592">
    <property type="entry name" value="PBF68 PROTEIN"/>
    <property type="match status" value="1"/>
</dbReference>
<evidence type="ECO:0000256" key="1">
    <source>
        <dbReference type="SAM" id="MobiDB-lite"/>
    </source>
</evidence>
<dbReference type="AlphaFoldDB" id="A0A5A7TA24"/>
<accession>A0A5A7TA24</accession>
<feature type="region of interest" description="Disordered" evidence="1">
    <location>
        <begin position="99"/>
        <end position="127"/>
    </location>
</feature>
<evidence type="ECO:0000313" key="3">
    <source>
        <dbReference type="Proteomes" id="UP000321393"/>
    </source>
</evidence>
<evidence type="ECO:0000313" key="2">
    <source>
        <dbReference type="EMBL" id="KAA0040312.1"/>
    </source>
</evidence>
<organism evidence="2 3">
    <name type="scientific">Cucumis melo var. makuwa</name>
    <name type="common">Oriental melon</name>
    <dbReference type="NCBI Taxonomy" id="1194695"/>
    <lineage>
        <taxon>Eukaryota</taxon>
        <taxon>Viridiplantae</taxon>
        <taxon>Streptophyta</taxon>
        <taxon>Embryophyta</taxon>
        <taxon>Tracheophyta</taxon>
        <taxon>Spermatophyta</taxon>
        <taxon>Magnoliopsida</taxon>
        <taxon>eudicotyledons</taxon>
        <taxon>Gunneridae</taxon>
        <taxon>Pentapetalae</taxon>
        <taxon>rosids</taxon>
        <taxon>fabids</taxon>
        <taxon>Cucurbitales</taxon>
        <taxon>Cucurbitaceae</taxon>
        <taxon>Benincaseae</taxon>
        <taxon>Cucumis</taxon>
    </lineage>
</organism>
<dbReference type="PANTHER" id="PTHR47592:SF30">
    <property type="entry name" value="CCHC-TYPE DOMAIN-CONTAINING PROTEIN"/>
    <property type="match status" value="1"/>
</dbReference>
<protein>
    <submittedName>
        <fullName evidence="2">Uncharacterized protein</fullName>
    </submittedName>
</protein>
<comment type="caution">
    <text evidence="2">The sequence shown here is derived from an EMBL/GenBank/DDBJ whole genome shotgun (WGS) entry which is preliminary data.</text>
</comment>
<sequence>MVKMIFKPNLCTPLYFSSWDISEELCPKFNLQEAVGRITLQKVETKEVWDVLQKKYDTEEVGSKKYAVGRYLRYQMTSDRFVEAQSHAIQKIAHEIISEKHSKAQNQRVLTGKPNHEAKDRGGNKKA</sequence>
<dbReference type="OrthoDB" id="1740512at2759"/>
<dbReference type="EMBL" id="SSTE01017567">
    <property type="protein sequence ID" value="KAA0040312.1"/>
    <property type="molecule type" value="Genomic_DNA"/>
</dbReference>
<proteinExistence type="predicted"/>
<gene>
    <name evidence="2" type="ORF">E6C27_scaffold460G00130</name>
</gene>
<reference evidence="2 3" key="1">
    <citation type="submission" date="2019-08" db="EMBL/GenBank/DDBJ databases">
        <title>Draft genome sequences of two oriental melons (Cucumis melo L. var makuwa).</title>
        <authorList>
            <person name="Kwon S.-Y."/>
        </authorList>
    </citation>
    <scope>NUCLEOTIDE SEQUENCE [LARGE SCALE GENOMIC DNA]</scope>
    <source>
        <strain evidence="3">cv. SW 3</strain>
        <tissue evidence="2">Leaf</tissue>
    </source>
</reference>
<feature type="compositionally biased region" description="Basic and acidic residues" evidence="1">
    <location>
        <begin position="114"/>
        <end position="127"/>
    </location>
</feature>